<keyword evidence="2" id="KW-0547">Nucleotide-binding</keyword>
<dbReference type="PROSITE" id="PS50893">
    <property type="entry name" value="ABC_TRANSPORTER_2"/>
    <property type="match status" value="1"/>
</dbReference>
<dbReference type="GO" id="GO:0005524">
    <property type="term" value="F:ATP binding"/>
    <property type="evidence" value="ECO:0007669"/>
    <property type="project" value="UniProtKB-KW"/>
</dbReference>
<dbReference type="PROSITE" id="PS00211">
    <property type="entry name" value="ABC_TRANSPORTER_1"/>
    <property type="match status" value="1"/>
</dbReference>
<evidence type="ECO:0000259" key="4">
    <source>
        <dbReference type="PROSITE" id="PS50893"/>
    </source>
</evidence>
<dbReference type="SUPFAM" id="SSF52540">
    <property type="entry name" value="P-loop containing nucleoside triphosphate hydrolases"/>
    <property type="match status" value="1"/>
</dbReference>
<reference evidence="5" key="1">
    <citation type="submission" date="2018-05" db="EMBL/GenBank/DDBJ databases">
        <authorList>
            <person name="Lanie J.A."/>
            <person name="Ng W.-L."/>
            <person name="Kazmierczak K.M."/>
            <person name="Andrzejewski T.M."/>
            <person name="Davidsen T.M."/>
            <person name="Wayne K.J."/>
            <person name="Tettelin H."/>
            <person name="Glass J.I."/>
            <person name="Rusch D."/>
            <person name="Podicherti R."/>
            <person name="Tsui H.-C.T."/>
            <person name="Winkler M.E."/>
        </authorList>
    </citation>
    <scope>NUCLEOTIDE SEQUENCE</scope>
</reference>
<dbReference type="PANTHER" id="PTHR42788">
    <property type="entry name" value="TAURINE IMPORT ATP-BINDING PROTEIN-RELATED"/>
    <property type="match status" value="1"/>
</dbReference>
<keyword evidence="3" id="KW-0067">ATP-binding</keyword>
<dbReference type="GO" id="GO:0016887">
    <property type="term" value="F:ATP hydrolysis activity"/>
    <property type="evidence" value="ECO:0007669"/>
    <property type="project" value="InterPro"/>
</dbReference>
<gene>
    <name evidence="5" type="ORF">METZ01_LOCUS58822</name>
</gene>
<dbReference type="SMART" id="SM00382">
    <property type="entry name" value="AAA"/>
    <property type="match status" value="1"/>
</dbReference>
<evidence type="ECO:0000313" key="5">
    <source>
        <dbReference type="EMBL" id="SVA05968.1"/>
    </source>
</evidence>
<dbReference type="InterPro" id="IPR050166">
    <property type="entry name" value="ABC_transporter_ATP-bind"/>
</dbReference>
<protein>
    <recommendedName>
        <fullName evidence="4">ABC transporter domain-containing protein</fullName>
    </recommendedName>
</protein>
<keyword evidence="1" id="KW-0813">Transport</keyword>
<evidence type="ECO:0000256" key="1">
    <source>
        <dbReference type="ARBA" id="ARBA00022448"/>
    </source>
</evidence>
<dbReference type="InterPro" id="IPR003593">
    <property type="entry name" value="AAA+_ATPase"/>
</dbReference>
<sequence length="254" mass="27759">VVIDGVDKVFNAGSLDEVTALSGIDLTIGAGEFVSLIGPSGCGKSTLLRLIGDLLTPSTGKVTVFGKPAHGARLDQDYGMVFQHAGLFDWRRVAANIELPLELRGWSRADRAARSAEMLDLVKLPDFGGHYPRQLSGGMQQRVSIARALSFQPKLLLMDEPFGALDEMTREHMQLELLRIWRETGTTVVFVTHSIPESTFLSSRVVVLSPRPGRINSIVDVDLGERTDDTREDPAFFAKATEVREALRADEVGA</sequence>
<dbReference type="EMBL" id="UINC01003396">
    <property type="protein sequence ID" value="SVA05968.1"/>
    <property type="molecule type" value="Genomic_DNA"/>
</dbReference>
<dbReference type="InterPro" id="IPR003439">
    <property type="entry name" value="ABC_transporter-like_ATP-bd"/>
</dbReference>
<evidence type="ECO:0000256" key="2">
    <source>
        <dbReference type="ARBA" id="ARBA00022741"/>
    </source>
</evidence>
<dbReference type="AlphaFoldDB" id="A0A381SRK3"/>
<organism evidence="5">
    <name type="scientific">marine metagenome</name>
    <dbReference type="NCBI Taxonomy" id="408172"/>
    <lineage>
        <taxon>unclassified sequences</taxon>
        <taxon>metagenomes</taxon>
        <taxon>ecological metagenomes</taxon>
    </lineage>
</organism>
<feature type="domain" description="ABC transporter" evidence="4">
    <location>
        <begin position="1"/>
        <end position="235"/>
    </location>
</feature>
<dbReference type="CDD" id="cd03293">
    <property type="entry name" value="ABC_NrtD_SsuB_transporters"/>
    <property type="match status" value="1"/>
</dbReference>
<dbReference type="InterPro" id="IPR027417">
    <property type="entry name" value="P-loop_NTPase"/>
</dbReference>
<dbReference type="InterPro" id="IPR017871">
    <property type="entry name" value="ABC_transporter-like_CS"/>
</dbReference>
<dbReference type="PANTHER" id="PTHR42788:SF13">
    <property type="entry name" value="ALIPHATIC SULFONATES IMPORT ATP-BINDING PROTEIN SSUB"/>
    <property type="match status" value="1"/>
</dbReference>
<feature type="non-terminal residue" evidence="5">
    <location>
        <position position="1"/>
    </location>
</feature>
<evidence type="ECO:0000256" key="3">
    <source>
        <dbReference type="ARBA" id="ARBA00022840"/>
    </source>
</evidence>
<dbReference type="Gene3D" id="3.40.50.300">
    <property type="entry name" value="P-loop containing nucleotide triphosphate hydrolases"/>
    <property type="match status" value="1"/>
</dbReference>
<dbReference type="Pfam" id="PF00005">
    <property type="entry name" value="ABC_tran"/>
    <property type="match status" value="1"/>
</dbReference>
<accession>A0A381SRK3</accession>
<proteinExistence type="predicted"/>
<name>A0A381SRK3_9ZZZZ</name>